<reference evidence="1 2" key="1">
    <citation type="journal article" date="2022" name="bioRxiv">
        <title>The genome of the oomycete Peronosclerospora sorghi, a cosmopolitan pathogen of maize and sorghum, is inflated with dispersed pseudogenes.</title>
        <authorList>
            <person name="Fletcher K."/>
            <person name="Martin F."/>
            <person name="Isakeit T."/>
            <person name="Cavanaugh K."/>
            <person name="Magill C."/>
            <person name="Michelmore R."/>
        </authorList>
    </citation>
    <scope>NUCLEOTIDE SEQUENCE [LARGE SCALE GENOMIC DNA]</scope>
    <source>
        <strain evidence="1">P6</strain>
    </source>
</reference>
<organism evidence="1 2">
    <name type="scientific">Peronosclerospora sorghi</name>
    <dbReference type="NCBI Taxonomy" id="230839"/>
    <lineage>
        <taxon>Eukaryota</taxon>
        <taxon>Sar</taxon>
        <taxon>Stramenopiles</taxon>
        <taxon>Oomycota</taxon>
        <taxon>Peronosporomycetes</taxon>
        <taxon>Peronosporales</taxon>
        <taxon>Peronosporaceae</taxon>
        <taxon>Peronosclerospora</taxon>
    </lineage>
</organism>
<accession>A0ACC0VRG6</accession>
<name>A0ACC0VRG6_9STRA</name>
<sequence length="860" mass="97512">MFHRKIYQFEPRRRHLFRKQSSANRNGFRSTSSSFAGKWKISATLGFALIGFLQWHHLNHPSNEERKMHPAMALRRLPGPTTSLEDTMATERQIQSLKLLPYRAISRLWGKIHDKALPFYLREPVFKAWAAVFDCKLDEMKYPLQSYANLGEFFSRPLKDGVRPFDSDASHVVSPVDGTVTSIGEVNELNNVPTLEQIKGARYRLDEFLGDLPLFFLEKSSAHKGKKIFYCVLYLAPGDYHRIHAPVDWRVEERRHFPGNLFPVNQIATRLIPSLFVENERVALIGEWKHGFFSLTAVGATNVGSIVLSKDPEYRTNAVAQDALVGHCITHKYGNKVDTERGEEMAQFRLGSTVVLVFEAPDTFRFTIAPREKLTIKLTVYLLQLILGKCIGTILVDTRHVLLRSLPINTMAWRSLTFALCLAITLAVAHTERTAVVLESPLLRDTHSKFFQLLKARGHELSFFTGEDKTEKTLELERFGERMYENLVLFTPEKALGSLRKSDLLHFVESGGNVLLAASKRITKVQRDFALECGVEFDKKGTMVLDHVNPITDDDDIYNSIIAAKDFVASDRVVGSLATVPKPVAFSGVGMSIESSNFLAFHVLMAPTSAYSANPVKPITTKELSNGLLFGNHIGLVTAVQARNNARLVFAGSLDLFSNKFFDKKEFANKNFADAVTKWGFQESGVLRMTNVKHHREDGSQPAKMLSDAKRGDLPITLYPDAEVARDSLVYRVKDNLTYSLDLHELKDGAWVPYKADDVQLEFVMLDPYVRTTLRHDDQGHFSITFQAPDVYGIFLFRVLYRRLGLSTIFTTTQVSLRPFKHDEYERFIPAAYPYYASAFSMMVGVFLFSVYFLFYDGKQ</sequence>
<protein>
    <submittedName>
        <fullName evidence="1">Uncharacterized protein</fullName>
    </submittedName>
</protein>
<evidence type="ECO:0000313" key="1">
    <source>
        <dbReference type="EMBL" id="KAI9908882.1"/>
    </source>
</evidence>
<gene>
    <name evidence="1" type="ORF">PsorP6_014464</name>
</gene>
<comment type="caution">
    <text evidence="1">The sequence shown here is derived from an EMBL/GenBank/DDBJ whole genome shotgun (WGS) entry which is preliminary data.</text>
</comment>
<proteinExistence type="predicted"/>
<evidence type="ECO:0000313" key="2">
    <source>
        <dbReference type="Proteomes" id="UP001163321"/>
    </source>
</evidence>
<dbReference type="EMBL" id="CM047586">
    <property type="protein sequence ID" value="KAI9908882.1"/>
    <property type="molecule type" value="Genomic_DNA"/>
</dbReference>
<dbReference type="Proteomes" id="UP001163321">
    <property type="component" value="Chromosome 7"/>
</dbReference>
<keyword evidence="2" id="KW-1185">Reference proteome</keyword>